<dbReference type="SUPFAM" id="SSF52402">
    <property type="entry name" value="Adenine nucleotide alpha hydrolases-like"/>
    <property type="match status" value="1"/>
</dbReference>
<name>A0A9D2TMD8_9FIRM</name>
<keyword evidence="2" id="KW-0808">Transferase</keyword>
<evidence type="ECO:0000313" key="3">
    <source>
        <dbReference type="Proteomes" id="UP000823902"/>
    </source>
</evidence>
<dbReference type="AlphaFoldDB" id="A0A9D2TMD8"/>
<dbReference type="InterPro" id="IPR014729">
    <property type="entry name" value="Rossmann-like_a/b/a_fold"/>
</dbReference>
<evidence type="ECO:0000313" key="2">
    <source>
        <dbReference type="EMBL" id="HJC73812.1"/>
    </source>
</evidence>
<dbReference type="PANTHER" id="PTHR43169:SF2">
    <property type="entry name" value="NAD_GMP SYNTHASE DOMAIN-CONTAINING PROTEIN"/>
    <property type="match status" value="1"/>
</dbReference>
<dbReference type="PANTHER" id="PTHR43169">
    <property type="entry name" value="EXSB FAMILY PROTEIN"/>
    <property type="match status" value="1"/>
</dbReference>
<dbReference type="Gene3D" id="3.40.50.620">
    <property type="entry name" value="HUPs"/>
    <property type="match status" value="1"/>
</dbReference>
<dbReference type="Pfam" id="PF06508">
    <property type="entry name" value="QueC"/>
    <property type="match status" value="1"/>
</dbReference>
<dbReference type="EMBL" id="DWVY01000010">
    <property type="protein sequence ID" value="HJC73812.1"/>
    <property type="molecule type" value="Genomic_DNA"/>
</dbReference>
<organism evidence="2 3">
    <name type="scientific">Candidatus Mediterraneibacter faecavium</name>
    <dbReference type="NCBI Taxonomy" id="2838668"/>
    <lineage>
        <taxon>Bacteria</taxon>
        <taxon>Bacillati</taxon>
        <taxon>Bacillota</taxon>
        <taxon>Clostridia</taxon>
        <taxon>Lachnospirales</taxon>
        <taxon>Lachnospiraceae</taxon>
        <taxon>Mediterraneibacter</taxon>
    </lineage>
</organism>
<reference evidence="2" key="1">
    <citation type="journal article" date="2021" name="PeerJ">
        <title>Extensive microbial diversity within the chicken gut microbiome revealed by metagenomics and culture.</title>
        <authorList>
            <person name="Gilroy R."/>
            <person name="Ravi A."/>
            <person name="Getino M."/>
            <person name="Pursley I."/>
            <person name="Horton D.L."/>
            <person name="Alikhan N.F."/>
            <person name="Baker D."/>
            <person name="Gharbi K."/>
            <person name="Hall N."/>
            <person name="Watson M."/>
            <person name="Adriaenssens E.M."/>
            <person name="Foster-Nyarko E."/>
            <person name="Jarju S."/>
            <person name="Secka A."/>
            <person name="Antonio M."/>
            <person name="Oren A."/>
            <person name="Chaudhuri R.R."/>
            <person name="La Ragione R."/>
            <person name="Hildebrand F."/>
            <person name="Pallen M.J."/>
        </authorList>
    </citation>
    <scope>NUCLEOTIDE SEQUENCE</scope>
    <source>
        <strain evidence="2">CHK196-7946</strain>
    </source>
</reference>
<dbReference type="Proteomes" id="UP000823902">
    <property type="component" value="Unassembled WGS sequence"/>
</dbReference>
<comment type="caution">
    <text evidence="2">The sequence shown here is derived from an EMBL/GenBank/DDBJ whole genome shotgun (WGS) entry which is preliminary data.</text>
</comment>
<dbReference type="PIRSF" id="PIRSF006661">
    <property type="entry name" value="PP-lp_UCP006661"/>
    <property type="match status" value="1"/>
</dbReference>
<dbReference type="InterPro" id="IPR018317">
    <property type="entry name" value="QueC"/>
</dbReference>
<gene>
    <name evidence="2" type="primary">larE</name>
    <name evidence="2" type="ORF">H9697_02510</name>
</gene>
<sequence length="250" mass="28165">MTLKDFFEQVPKAAAAFSGGTDSAFVLWAAKKYGCDIHAYYVKTAFQPGFELEDARRLAAELDIPMTVVDMDILSVYGAEENGPERCYYCKRAIFTRLRDAAQADGYAVLLDGTNASDDAGDRPGMRALHELQVRSPLRECGITKAQVRERSKEAGLFTWDKPAYACLATRIPTGTRIRNRDLERVEQAEEAMSEMGFQDFRVRLYKDGARIQVTGDQMQLALEKRKEICEKLGRLFSAVMLDLEERSYG</sequence>
<proteinExistence type="predicted"/>
<dbReference type="NCBIfam" id="TIGR00268">
    <property type="entry name" value="ATP-dependent sacrificial sulfur transferase LarE"/>
    <property type="match status" value="1"/>
</dbReference>
<accession>A0A9D2TMD8</accession>
<dbReference type="InterPro" id="IPR005232">
    <property type="entry name" value="LarE"/>
</dbReference>
<protein>
    <submittedName>
        <fullName evidence="2">ATP-dependent sacrificial sulfur transferase LarE</fullName>
    </submittedName>
</protein>
<dbReference type="CDD" id="cd01990">
    <property type="entry name" value="LarE-like"/>
    <property type="match status" value="1"/>
</dbReference>
<dbReference type="GO" id="GO:0016783">
    <property type="term" value="F:sulfurtransferase activity"/>
    <property type="evidence" value="ECO:0007669"/>
    <property type="project" value="InterPro"/>
</dbReference>
<feature type="active site" description="Nucleophile and sulfur donor" evidence="1">
    <location>
        <position position="167"/>
    </location>
</feature>
<reference evidence="2" key="2">
    <citation type="submission" date="2021-04" db="EMBL/GenBank/DDBJ databases">
        <authorList>
            <person name="Gilroy R."/>
        </authorList>
    </citation>
    <scope>NUCLEOTIDE SEQUENCE</scope>
    <source>
        <strain evidence="2">CHK196-7946</strain>
    </source>
</reference>
<dbReference type="InterPro" id="IPR052188">
    <property type="entry name" value="Ni-pincer_cofactor_biosynth"/>
</dbReference>
<evidence type="ECO:0000256" key="1">
    <source>
        <dbReference type="PIRSR" id="PIRSR006661-1"/>
    </source>
</evidence>